<keyword evidence="9 14" id="KW-1133">Transmembrane helix</keyword>
<evidence type="ECO:0000256" key="10">
    <source>
        <dbReference type="ARBA" id="ARBA00023049"/>
    </source>
</evidence>
<evidence type="ECO:0000313" key="19">
    <source>
        <dbReference type="Proteomes" id="UP000594905"/>
    </source>
</evidence>
<dbReference type="RefSeq" id="WP_039675906.1">
    <property type="nucleotide sequence ID" value="NZ_CP065689.1"/>
</dbReference>
<dbReference type="Pfam" id="PF17820">
    <property type="entry name" value="PDZ_6"/>
    <property type="match status" value="1"/>
</dbReference>
<dbReference type="GO" id="GO:0016020">
    <property type="term" value="C:membrane"/>
    <property type="evidence" value="ECO:0007669"/>
    <property type="project" value="UniProtKB-SubCell"/>
</dbReference>
<accession>A0A2X4RKU6</accession>
<proteinExistence type="inferred from homology"/>
<evidence type="ECO:0000256" key="5">
    <source>
        <dbReference type="ARBA" id="ARBA00022670"/>
    </source>
</evidence>
<dbReference type="PANTHER" id="PTHR42837:SF2">
    <property type="entry name" value="MEMBRANE METALLOPROTEASE ARASP2, CHLOROPLASTIC-RELATED"/>
    <property type="match status" value="1"/>
</dbReference>
<dbReference type="Proteomes" id="UP000594905">
    <property type="component" value="Chromosome"/>
</dbReference>
<evidence type="ECO:0000256" key="14">
    <source>
        <dbReference type="SAM" id="Phobius"/>
    </source>
</evidence>
<keyword evidence="19" id="KW-1185">Reference proteome</keyword>
<dbReference type="InterPro" id="IPR041489">
    <property type="entry name" value="PDZ_6"/>
</dbReference>
<feature type="transmembrane region" description="Helical" evidence="14">
    <location>
        <begin position="374"/>
        <end position="395"/>
    </location>
</feature>
<organism evidence="17 18">
    <name type="scientific">Corynebacterium minutissimum</name>
    <dbReference type="NCBI Taxonomy" id="38301"/>
    <lineage>
        <taxon>Bacteria</taxon>
        <taxon>Bacillati</taxon>
        <taxon>Actinomycetota</taxon>
        <taxon>Actinomycetes</taxon>
        <taxon>Mycobacteriales</taxon>
        <taxon>Corynebacteriaceae</taxon>
        <taxon>Corynebacterium</taxon>
    </lineage>
</organism>
<dbReference type="InterPro" id="IPR008915">
    <property type="entry name" value="Peptidase_M50"/>
</dbReference>
<dbReference type="GeneID" id="70782847"/>
<evidence type="ECO:0000256" key="8">
    <source>
        <dbReference type="ARBA" id="ARBA00022833"/>
    </source>
</evidence>
<feature type="transmembrane region" description="Helical" evidence="14">
    <location>
        <begin position="94"/>
        <end position="119"/>
    </location>
</feature>
<evidence type="ECO:0000313" key="17">
    <source>
        <dbReference type="EMBL" id="SQH99618.1"/>
    </source>
</evidence>
<evidence type="ECO:0000256" key="13">
    <source>
        <dbReference type="ARBA" id="ARBA00033476"/>
    </source>
</evidence>
<evidence type="ECO:0000256" key="4">
    <source>
        <dbReference type="ARBA" id="ARBA00019897"/>
    </source>
</evidence>
<keyword evidence="11 14" id="KW-0472">Membrane</keyword>
<dbReference type="GO" id="GO:0006508">
    <property type="term" value="P:proteolysis"/>
    <property type="evidence" value="ECO:0007669"/>
    <property type="project" value="UniProtKB-KW"/>
</dbReference>
<dbReference type="GO" id="GO:0004222">
    <property type="term" value="F:metalloendopeptidase activity"/>
    <property type="evidence" value="ECO:0007669"/>
    <property type="project" value="InterPro"/>
</dbReference>
<evidence type="ECO:0000256" key="3">
    <source>
        <dbReference type="ARBA" id="ARBA00007931"/>
    </source>
</evidence>
<name>A0A2X4RKU6_9CORY</name>
<dbReference type="CDD" id="cd06163">
    <property type="entry name" value="S2P-M50_PDZ_RseP-like"/>
    <property type="match status" value="1"/>
</dbReference>
<dbReference type="CDD" id="cd23081">
    <property type="entry name" value="cpPDZ_EcRseP-like"/>
    <property type="match status" value="1"/>
</dbReference>
<evidence type="ECO:0000313" key="18">
    <source>
        <dbReference type="Proteomes" id="UP000249264"/>
    </source>
</evidence>
<evidence type="ECO:0000259" key="15">
    <source>
        <dbReference type="SMART" id="SM00228"/>
    </source>
</evidence>
<comment type="subcellular location">
    <subcellularLocation>
        <location evidence="2">Membrane</location>
        <topology evidence="2">Multi-pass membrane protein</topology>
    </subcellularLocation>
</comment>
<evidence type="ECO:0000256" key="2">
    <source>
        <dbReference type="ARBA" id="ARBA00004141"/>
    </source>
</evidence>
<reference evidence="17 18" key="1">
    <citation type="submission" date="2018-06" db="EMBL/GenBank/DDBJ databases">
        <authorList>
            <consortium name="Pathogen Informatics"/>
            <person name="Doyle S."/>
        </authorList>
    </citation>
    <scope>NUCLEOTIDE SEQUENCE [LARGE SCALE GENOMIC DNA]</scope>
    <source>
        <strain evidence="17 18">NCTC10288</strain>
    </source>
</reference>
<evidence type="ECO:0000256" key="11">
    <source>
        <dbReference type="ARBA" id="ARBA00023136"/>
    </source>
</evidence>
<dbReference type="InterPro" id="IPR004387">
    <property type="entry name" value="Pept_M50_Zn"/>
</dbReference>
<keyword evidence="8" id="KW-0862">Zinc</keyword>
<gene>
    <name evidence="17" type="primary">mmpA</name>
    <name evidence="16" type="ORF">I6G51_09785</name>
    <name evidence="17" type="ORF">NCTC10288_00930</name>
</gene>
<keyword evidence="6 14" id="KW-0812">Transmembrane</keyword>
<keyword evidence="10 17" id="KW-0482">Metalloprotease</keyword>
<comment type="similarity">
    <text evidence="3">Belongs to the peptidase M50B family.</text>
</comment>
<keyword evidence="7 17" id="KW-0378">Hydrolase</keyword>
<dbReference type="OrthoDB" id="9782003at2"/>
<dbReference type="EMBL" id="CP065689">
    <property type="protein sequence ID" value="QPS59182.1"/>
    <property type="molecule type" value="Genomic_DNA"/>
</dbReference>
<evidence type="ECO:0000256" key="9">
    <source>
        <dbReference type="ARBA" id="ARBA00022989"/>
    </source>
</evidence>
<evidence type="ECO:0000256" key="1">
    <source>
        <dbReference type="ARBA" id="ARBA00001947"/>
    </source>
</evidence>
<keyword evidence="5 17" id="KW-0645">Protease</keyword>
<dbReference type="Proteomes" id="UP000249264">
    <property type="component" value="Chromosome 1"/>
</dbReference>
<dbReference type="PANTHER" id="PTHR42837">
    <property type="entry name" value="REGULATOR OF SIGMA-E PROTEASE RSEP"/>
    <property type="match status" value="1"/>
</dbReference>
<dbReference type="EMBL" id="LS483460">
    <property type="protein sequence ID" value="SQH99618.1"/>
    <property type="molecule type" value="Genomic_DNA"/>
</dbReference>
<dbReference type="SUPFAM" id="SSF50156">
    <property type="entry name" value="PDZ domain-like"/>
    <property type="match status" value="1"/>
</dbReference>
<feature type="domain" description="PDZ" evidence="15">
    <location>
        <begin position="109"/>
        <end position="205"/>
    </location>
</feature>
<evidence type="ECO:0000256" key="6">
    <source>
        <dbReference type="ARBA" id="ARBA00022692"/>
    </source>
</evidence>
<dbReference type="InterPro" id="IPR036034">
    <property type="entry name" value="PDZ_sf"/>
</dbReference>
<comment type="cofactor">
    <cofactor evidence="1">
        <name>Zn(2+)</name>
        <dbReference type="ChEBI" id="CHEBI:29105"/>
    </cofactor>
</comment>
<dbReference type="InterPro" id="IPR001478">
    <property type="entry name" value="PDZ"/>
</dbReference>
<evidence type="ECO:0000256" key="12">
    <source>
        <dbReference type="ARBA" id="ARBA00032214"/>
    </source>
</evidence>
<dbReference type="Pfam" id="PF02163">
    <property type="entry name" value="Peptidase_M50"/>
    <property type="match status" value="1"/>
</dbReference>
<evidence type="ECO:0000313" key="16">
    <source>
        <dbReference type="EMBL" id="QPS59182.1"/>
    </source>
</evidence>
<dbReference type="KEGG" id="cmin:NCTC10288_00930"/>
<evidence type="ECO:0000256" key="7">
    <source>
        <dbReference type="ARBA" id="ARBA00022801"/>
    </source>
</evidence>
<protein>
    <recommendedName>
        <fullName evidence="4">Zinc metalloprotease Rip1</fullName>
    </recommendedName>
    <alternativeName>
        <fullName evidence="12">S2P endopeptidase</fullName>
    </alternativeName>
    <alternativeName>
        <fullName evidence="13">Site-2-type intramembrane protease</fullName>
    </alternativeName>
</protein>
<feature type="transmembrane region" description="Helical" evidence="14">
    <location>
        <begin position="311"/>
        <end position="332"/>
    </location>
</feature>
<reference evidence="16 19" key="2">
    <citation type="submission" date="2020-12" db="EMBL/GenBank/DDBJ databases">
        <title>FDA dAtabase for Regulatory Grade micrObial Sequences (FDA-ARGOS): Supporting development and validation of Infectious Disease Dx tests.</title>
        <authorList>
            <person name="Sproer C."/>
            <person name="Gronow S."/>
            <person name="Severitt S."/>
            <person name="Schroder I."/>
            <person name="Tallon L."/>
            <person name="Sadzewicz L."/>
            <person name="Zhao X."/>
            <person name="Boylan J."/>
            <person name="Ott S."/>
            <person name="Bowen H."/>
            <person name="Vavikolanu K."/>
            <person name="Mehta A."/>
            <person name="Aluvathingal J."/>
            <person name="Nadendla S."/>
            <person name="Lowell S."/>
            <person name="Myers T."/>
            <person name="Yan Y."/>
            <person name="Sichtig H."/>
        </authorList>
    </citation>
    <scope>NUCLEOTIDE SEQUENCE [LARGE SCALE GENOMIC DNA]</scope>
    <source>
        <strain evidence="16 19">FDAARGOS_894</strain>
    </source>
</reference>
<sequence length="402" mass="43233">MANVLGIILFALGIGITVALHEAGHMFTARAFGMRVRRFFIGFGPKVASVSRGHTEYGLAAFPVGGFCDIAGMTAQDEFLTEEEEPHAMYKKPWWQRIIVLAGGITVNLLLGFIILLIIAMTTGLPNPDADVRPRVGEVSCTSDQKADGELEPCQGLGPAGEAGVEPGDIVLALNGEAVDSFAQLRDTVMQHPGETVTLEVERDGAQRSFEIPLATVTRLNAEGELVSVGAIGMTNQLIDIVETYSFVEAFPATARYTSFVLDATVQGIAQFPAKIPGVVASIFGQERDVNGPMSVVGASRVGGELVERSLWSFFFMMLASLNFFLALFNLIPLPPFDGGHIAVILYEKLRDGIRRLMGKEPKGPADYTKLMPITYALAFLLMAVGALIIVADVVNPVRLFG</sequence>
<dbReference type="SMART" id="SM00228">
    <property type="entry name" value="PDZ"/>
    <property type="match status" value="1"/>
</dbReference>
<dbReference type="Gene3D" id="2.30.42.10">
    <property type="match status" value="1"/>
</dbReference>
<dbReference type="AlphaFoldDB" id="A0A2X4RKU6"/>
<dbReference type="STRING" id="38301.NX84_08740"/>